<dbReference type="EMBL" id="PQXK01000192">
    <property type="protein sequence ID" value="TGO34549.1"/>
    <property type="molecule type" value="Genomic_DNA"/>
</dbReference>
<organism evidence="2 3">
    <name type="scientific">Botrytis hyacinthi</name>
    <dbReference type="NCBI Taxonomy" id="278943"/>
    <lineage>
        <taxon>Eukaryota</taxon>
        <taxon>Fungi</taxon>
        <taxon>Dikarya</taxon>
        <taxon>Ascomycota</taxon>
        <taxon>Pezizomycotina</taxon>
        <taxon>Leotiomycetes</taxon>
        <taxon>Helotiales</taxon>
        <taxon>Sclerotiniaceae</taxon>
        <taxon>Botrytis</taxon>
    </lineage>
</organism>
<dbReference type="AlphaFoldDB" id="A0A4Z1GHF3"/>
<keyword evidence="3" id="KW-1185">Reference proteome</keyword>
<gene>
    <name evidence="2" type="ORF">BHYA_0192g00130</name>
</gene>
<reference evidence="2 3" key="1">
    <citation type="submission" date="2017-12" db="EMBL/GenBank/DDBJ databases">
        <title>Comparative genomics of Botrytis spp.</title>
        <authorList>
            <person name="Valero-Jimenez C.A."/>
            <person name="Tapia P."/>
            <person name="Veloso J."/>
            <person name="Silva-Moreno E."/>
            <person name="Staats M."/>
            <person name="Valdes J.H."/>
            <person name="Van Kan J.A.L."/>
        </authorList>
    </citation>
    <scope>NUCLEOTIDE SEQUENCE [LARGE SCALE GENOMIC DNA]</scope>
    <source>
        <strain evidence="2 3">Bh0001</strain>
    </source>
</reference>
<protein>
    <submittedName>
        <fullName evidence="2">Uncharacterized protein</fullName>
    </submittedName>
</protein>
<evidence type="ECO:0000313" key="2">
    <source>
        <dbReference type="EMBL" id="TGO34549.1"/>
    </source>
</evidence>
<comment type="caution">
    <text evidence="2">The sequence shown here is derived from an EMBL/GenBank/DDBJ whole genome shotgun (WGS) entry which is preliminary data.</text>
</comment>
<accession>A0A4Z1GHF3</accession>
<sequence length="131" mass="14996">MDQTSRNSSRSRRSGVGRSSNLASNPSAEQAGEYWQCQLPFPWPLQQFSCDAWNKPNAVTCKAPEKTPFEDIDPTKPGGQLGCGRQKLDGFWTLGSHVNRLNLYYRKRDQIPEIDWVVLKDGKRVRNNKER</sequence>
<evidence type="ECO:0000313" key="3">
    <source>
        <dbReference type="Proteomes" id="UP000297814"/>
    </source>
</evidence>
<dbReference type="Proteomes" id="UP000297814">
    <property type="component" value="Unassembled WGS sequence"/>
</dbReference>
<feature type="region of interest" description="Disordered" evidence="1">
    <location>
        <begin position="1"/>
        <end position="28"/>
    </location>
</feature>
<evidence type="ECO:0000256" key="1">
    <source>
        <dbReference type="SAM" id="MobiDB-lite"/>
    </source>
</evidence>
<proteinExistence type="predicted"/>
<name>A0A4Z1GHF3_9HELO</name>